<evidence type="ECO:0000313" key="4">
    <source>
        <dbReference type="EMBL" id="TCS92549.1"/>
    </source>
</evidence>
<evidence type="ECO:0000256" key="3">
    <source>
        <dbReference type="HAMAP-Rule" id="MF_00003"/>
    </source>
</evidence>
<dbReference type="AlphaFoldDB" id="A0A4R3L1W7"/>
<dbReference type="PANTHER" id="PTHR33515:SF1">
    <property type="entry name" value="RIBOSOME-BINDING FACTOR A, CHLOROPLASTIC-RELATED"/>
    <property type="match status" value="1"/>
</dbReference>
<dbReference type="HAMAP" id="MF_00003">
    <property type="entry name" value="RbfA"/>
    <property type="match status" value="1"/>
</dbReference>
<evidence type="ECO:0000256" key="1">
    <source>
        <dbReference type="ARBA" id="ARBA00022490"/>
    </source>
</evidence>
<dbReference type="PROSITE" id="PS01319">
    <property type="entry name" value="RBFA"/>
    <property type="match status" value="1"/>
</dbReference>
<reference evidence="4 5" key="1">
    <citation type="submission" date="2019-03" db="EMBL/GenBank/DDBJ databases">
        <title>Genomic Encyclopedia of Type Strains, Phase IV (KMG-IV): sequencing the most valuable type-strain genomes for metagenomic binning, comparative biology and taxonomic classification.</title>
        <authorList>
            <person name="Goeker M."/>
        </authorList>
    </citation>
    <scope>NUCLEOTIDE SEQUENCE [LARGE SCALE GENOMIC DNA]</scope>
    <source>
        <strain evidence="4 5">DSM 45707</strain>
    </source>
</reference>
<proteinExistence type="inferred from homology"/>
<dbReference type="SUPFAM" id="SSF89919">
    <property type="entry name" value="Ribosome-binding factor A, RbfA"/>
    <property type="match status" value="1"/>
</dbReference>
<comment type="similarity">
    <text evidence="3">Belongs to the RbfA family.</text>
</comment>
<dbReference type="InterPro" id="IPR020053">
    <property type="entry name" value="Ribosome-bd_factorA_CS"/>
</dbReference>
<dbReference type="InterPro" id="IPR023799">
    <property type="entry name" value="RbfA_dom_sf"/>
</dbReference>
<dbReference type="EMBL" id="SMAG01000011">
    <property type="protein sequence ID" value="TCS92549.1"/>
    <property type="molecule type" value="Genomic_DNA"/>
</dbReference>
<keyword evidence="2 3" id="KW-0690">Ribosome biogenesis</keyword>
<dbReference type="GO" id="GO:0043024">
    <property type="term" value="F:ribosomal small subunit binding"/>
    <property type="evidence" value="ECO:0007669"/>
    <property type="project" value="TreeGrafter"/>
</dbReference>
<dbReference type="FunFam" id="3.30.300.20:FF:000009">
    <property type="entry name" value="Ribosome-binding factor A"/>
    <property type="match status" value="1"/>
</dbReference>
<name>A0A4R3L1W7_9BACL</name>
<sequence length="120" mass="13773">MARIRVSRVGEQIKKELSQIIQQEIKDPRIGFVTVTSVEMSGDLQIAKVYVSVFGKEEEKSQTLAGLEKAKGFIRSEVGRRIHLRHIPEMHFVMDESLDHSEHISKLLHDVHDQEKQGNE</sequence>
<evidence type="ECO:0000256" key="2">
    <source>
        <dbReference type="ARBA" id="ARBA00022517"/>
    </source>
</evidence>
<keyword evidence="1 3" id="KW-0963">Cytoplasm</keyword>
<dbReference type="NCBIfam" id="TIGR00082">
    <property type="entry name" value="rbfA"/>
    <property type="match status" value="1"/>
</dbReference>
<dbReference type="OrthoDB" id="307788at2"/>
<dbReference type="InterPro" id="IPR015946">
    <property type="entry name" value="KH_dom-like_a/b"/>
</dbReference>
<dbReference type="Proteomes" id="UP000294937">
    <property type="component" value="Unassembled WGS sequence"/>
</dbReference>
<comment type="subcellular location">
    <subcellularLocation>
        <location evidence="3">Cytoplasm</location>
    </subcellularLocation>
</comment>
<dbReference type="InterPro" id="IPR000238">
    <property type="entry name" value="RbfA"/>
</dbReference>
<accession>A0A4R3L1W7</accession>
<comment type="caution">
    <text evidence="4">The sequence shown here is derived from an EMBL/GenBank/DDBJ whole genome shotgun (WGS) entry which is preliminary data.</text>
</comment>
<gene>
    <name evidence="3" type="primary">rbfA</name>
    <name evidence="4" type="ORF">EDD58_11113</name>
</gene>
<dbReference type="Gene3D" id="3.30.300.20">
    <property type="match status" value="1"/>
</dbReference>
<comment type="function">
    <text evidence="3">One of several proteins that assist in the late maturation steps of the functional core of the 30S ribosomal subunit. Associates with free 30S ribosomal subunits (but not with 30S subunits that are part of 70S ribosomes or polysomes). Required for efficient processing of 16S rRNA. May interact with the 5'-terminal helix region of 16S rRNA.</text>
</comment>
<dbReference type="PANTHER" id="PTHR33515">
    <property type="entry name" value="RIBOSOME-BINDING FACTOR A, CHLOROPLASTIC-RELATED"/>
    <property type="match status" value="1"/>
</dbReference>
<evidence type="ECO:0000313" key="5">
    <source>
        <dbReference type="Proteomes" id="UP000294937"/>
    </source>
</evidence>
<dbReference type="Pfam" id="PF02033">
    <property type="entry name" value="RBFA"/>
    <property type="match status" value="1"/>
</dbReference>
<dbReference type="RefSeq" id="WP_131926536.1">
    <property type="nucleotide sequence ID" value="NZ_SMAG01000011.1"/>
</dbReference>
<dbReference type="GO" id="GO:0030490">
    <property type="term" value="P:maturation of SSU-rRNA"/>
    <property type="evidence" value="ECO:0007669"/>
    <property type="project" value="UniProtKB-UniRule"/>
</dbReference>
<organism evidence="4 5">
    <name type="scientific">Hazenella coriacea</name>
    <dbReference type="NCBI Taxonomy" id="1179467"/>
    <lineage>
        <taxon>Bacteria</taxon>
        <taxon>Bacillati</taxon>
        <taxon>Bacillota</taxon>
        <taxon>Bacilli</taxon>
        <taxon>Bacillales</taxon>
        <taxon>Thermoactinomycetaceae</taxon>
        <taxon>Hazenella</taxon>
    </lineage>
</organism>
<comment type="subunit">
    <text evidence="3">Monomer. Binds 30S ribosomal subunits, but not 50S ribosomal subunits or 70S ribosomes.</text>
</comment>
<keyword evidence="5" id="KW-1185">Reference proteome</keyword>
<protein>
    <recommendedName>
        <fullName evidence="3">Ribosome-binding factor A</fullName>
    </recommendedName>
</protein>
<dbReference type="GO" id="GO:0005829">
    <property type="term" value="C:cytosol"/>
    <property type="evidence" value="ECO:0007669"/>
    <property type="project" value="TreeGrafter"/>
</dbReference>